<proteinExistence type="predicted"/>
<accession>A0AAQ3S9C4</accession>
<name>A0AAQ3S9C4_VIGMU</name>
<evidence type="ECO:0000313" key="1">
    <source>
        <dbReference type="EMBL" id="WVZ24054.1"/>
    </source>
</evidence>
<dbReference type="Proteomes" id="UP001374535">
    <property type="component" value="Chromosome 1"/>
</dbReference>
<reference evidence="1 2" key="1">
    <citation type="journal article" date="2023" name="Life. Sci Alliance">
        <title>Evolutionary insights into 3D genome organization and epigenetic landscape of Vigna mungo.</title>
        <authorList>
            <person name="Junaid A."/>
            <person name="Singh B."/>
            <person name="Bhatia S."/>
        </authorList>
    </citation>
    <scope>NUCLEOTIDE SEQUENCE [LARGE SCALE GENOMIC DNA]</scope>
    <source>
        <strain evidence="1">Urdbean</strain>
    </source>
</reference>
<protein>
    <submittedName>
        <fullName evidence="1">Uncharacterized protein</fullName>
    </submittedName>
</protein>
<evidence type="ECO:0000313" key="2">
    <source>
        <dbReference type="Proteomes" id="UP001374535"/>
    </source>
</evidence>
<organism evidence="1 2">
    <name type="scientific">Vigna mungo</name>
    <name type="common">Black gram</name>
    <name type="synonym">Phaseolus mungo</name>
    <dbReference type="NCBI Taxonomy" id="3915"/>
    <lineage>
        <taxon>Eukaryota</taxon>
        <taxon>Viridiplantae</taxon>
        <taxon>Streptophyta</taxon>
        <taxon>Embryophyta</taxon>
        <taxon>Tracheophyta</taxon>
        <taxon>Spermatophyta</taxon>
        <taxon>Magnoliopsida</taxon>
        <taxon>eudicotyledons</taxon>
        <taxon>Gunneridae</taxon>
        <taxon>Pentapetalae</taxon>
        <taxon>rosids</taxon>
        <taxon>fabids</taxon>
        <taxon>Fabales</taxon>
        <taxon>Fabaceae</taxon>
        <taxon>Papilionoideae</taxon>
        <taxon>50 kb inversion clade</taxon>
        <taxon>NPAAA clade</taxon>
        <taxon>indigoferoid/millettioid clade</taxon>
        <taxon>Phaseoleae</taxon>
        <taxon>Vigna</taxon>
    </lineage>
</organism>
<dbReference type="AlphaFoldDB" id="A0AAQ3S9C4"/>
<gene>
    <name evidence="1" type="ORF">V8G54_002598</name>
</gene>
<dbReference type="EMBL" id="CP144700">
    <property type="protein sequence ID" value="WVZ24054.1"/>
    <property type="molecule type" value="Genomic_DNA"/>
</dbReference>
<sequence>MVATALEFQETKCPTTSIFSNPSFTDSHSTLNSVNDNSNSLMNDDCMSASVDNFECVCEPYDRDESTEPHSEIDCTTDLKTEFAELEVQTDFRKSKEYLKKMREATNHVLMVQYYEMDFYANVCEPEIDFNVFDHVHDVPVEVVDFNPCFDQSNIINSALSIDRVHISASSVSDDCTDLNALLDDELYAHDDRYAVFDDVKVDMADFENACTDLGLELELEFAEFLNSVELGNEKLTGCTCLEGGCEICEEINVAICSASNSFADVKEEFIMCKLEGIDLNEVTGEPVMQVYSEPSISTNFSEVQTCFNVFDLLKIESIEPIIDTAVDILVHPHHLDLTCSIKHFDIPTTVHNLCIDLDSIFHENLDDTVAESVEIGEVIFEEPVQVESKLELSTESFEILTAINTLHEFPIVSDISYNFETLDYISVVHHIKTPTEGCSD</sequence>
<keyword evidence="2" id="KW-1185">Reference proteome</keyword>